<reference evidence="1 2" key="1">
    <citation type="journal article" date="2021" name="Microorganisms">
        <title>Bacterial Dimethylsulfoniopropionate Biosynthesis in the East China Sea.</title>
        <authorList>
            <person name="Liu J."/>
            <person name="Zhang Y."/>
            <person name="Liu J."/>
            <person name="Zhong H."/>
            <person name="Williams B.T."/>
            <person name="Zheng Y."/>
            <person name="Curson A.R.J."/>
            <person name="Sun C."/>
            <person name="Sun H."/>
            <person name="Song D."/>
            <person name="Wagner Mackenzie B."/>
            <person name="Bermejo Martinez A."/>
            <person name="Todd J.D."/>
            <person name="Zhang X.H."/>
        </authorList>
    </citation>
    <scope>NUCLEOTIDE SEQUENCE [LARGE SCALE GENOMIC DNA]</scope>
    <source>
        <strain evidence="1 2">ESS08</strain>
    </source>
</reference>
<protein>
    <recommendedName>
        <fullName evidence="3">Camelysin. Metallo peptidase. MEROPS family M73</fullName>
    </recommendedName>
</protein>
<keyword evidence="2" id="KW-1185">Reference proteome</keyword>
<dbReference type="NCBIfam" id="TIGR04088">
    <property type="entry name" value="cognate_SipW"/>
    <property type="match status" value="1"/>
</dbReference>
<evidence type="ECO:0008006" key="3">
    <source>
        <dbReference type="Google" id="ProtNLM"/>
    </source>
</evidence>
<dbReference type="Proteomes" id="UP000761411">
    <property type="component" value="Unassembled WGS sequence"/>
</dbReference>
<accession>A0A944GY55</accession>
<dbReference type="InterPro" id="IPR023833">
    <property type="entry name" value="Signal_pept_SipW-depend-type"/>
</dbReference>
<proteinExistence type="predicted"/>
<comment type="caution">
    <text evidence="1">The sequence shown here is derived from an EMBL/GenBank/DDBJ whole genome shotgun (WGS) entry which is preliminary data.</text>
</comment>
<evidence type="ECO:0000313" key="1">
    <source>
        <dbReference type="EMBL" id="MBS8266602.1"/>
    </source>
</evidence>
<name>A0A944GY55_9BACI</name>
<sequence length="210" mass="22774">MNIKKRLGLGIVSGALGLSLIGGGTWAAFNDVEEVDSSFKAGTLDLAVGTSAAFNFRNLSLGTTITEQLTLKNKGSLDIDDVFVHANKLGGWEDKDILNLGSDYGTNDEEEFLSQFSVKIKKQGTDNYVYDGTLQGLLERPGTFELTGTGANAVGLASGNGEVTYDITIKFEENNERIEGSRLFKQNKFQGEESNLELVFEATQMPGEER</sequence>
<organism evidence="1 2">
    <name type="scientific">Mesobacillus boroniphilus</name>
    <dbReference type="NCBI Taxonomy" id="308892"/>
    <lineage>
        <taxon>Bacteria</taxon>
        <taxon>Bacillati</taxon>
        <taxon>Bacillota</taxon>
        <taxon>Bacilli</taxon>
        <taxon>Bacillales</taxon>
        <taxon>Bacillaceae</taxon>
        <taxon>Mesobacillus</taxon>
    </lineage>
</organism>
<evidence type="ECO:0000313" key="2">
    <source>
        <dbReference type="Proteomes" id="UP000761411"/>
    </source>
</evidence>
<dbReference type="EMBL" id="QTKX01000003">
    <property type="protein sequence ID" value="MBS8266602.1"/>
    <property type="molecule type" value="Genomic_DNA"/>
</dbReference>
<dbReference type="AlphaFoldDB" id="A0A944GY55"/>
<gene>
    <name evidence="1" type="ORF">DYI25_19445</name>
</gene>
<dbReference type="RefSeq" id="WP_213372030.1">
    <property type="nucleotide sequence ID" value="NZ_QTKX01000003.1"/>
</dbReference>
<dbReference type="InterPro" id="IPR022121">
    <property type="entry name" value="Peptidase_M73_camelysin"/>
</dbReference>
<dbReference type="Pfam" id="PF12389">
    <property type="entry name" value="Peptidase_M73"/>
    <property type="match status" value="1"/>
</dbReference>